<dbReference type="EMBL" id="MU004182">
    <property type="protein sequence ID" value="KAF2501701.1"/>
    <property type="molecule type" value="Genomic_DNA"/>
</dbReference>
<dbReference type="Pfam" id="PF00296">
    <property type="entry name" value="Bac_luciferase"/>
    <property type="match status" value="1"/>
</dbReference>
<dbReference type="OrthoDB" id="5561043at2759"/>
<dbReference type="NCBIfam" id="TIGR03860">
    <property type="entry name" value="FMN_nitrolo"/>
    <property type="match status" value="1"/>
</dbReference>
<dbReference type="AlphaFoldDB" id="A0A6A6RAW8"/>
<proteinExistence type="inferred from homology"/>
<dbReference type="PANTHER" id="PTHR30011">
    <property type="entry name" value="ALKANESULFONATE MONOOXYGENASE-RELATED"/>
    <property type="match status" value="1"/>
</dbReference>
<dbReference type="Proteomes" id="UP000799750">
    <property type="component" value="Unassembled WGS sequence"/>
</dbReference>
<comment type="similarity">
    <text evidence="1">Belongs to the NtaA/SnaA/DszA monooxygenase family.</text>
</comment>
<dbReference type="GO" id="GO:0004497">
    <property type="term" value="F:monooxygenase activity"/>
    <property type="evidence" value="ECO:0007669"/>
    <property type="project" value="InterPro"/>
</dbReference>
<dbReference type="InterPro" id="IPR011251">
    <property type="entry name" value="Luciferase-like_dom"/>
</dbReference>
<dbReference type="PIRSF" id="PIRSF000337">
    <property type="entry name" value="NTA_MOA"/>
    <property type="match status" value="1"/>
</dbReference>
<dbReference type="InterPro" id="IPR051260">
    <property type="entry name" value="Diverse_substr_monoxygenases"/>
</dbReference>
<reference evidence="3" key="1">
    <citation type="journal article" date="2020" name="Stud. Mycol.">
        <title>101 Dothideomycetes genomes: a test case for predicting lifestyles and emergence of pathogens.</title>
        <authorList>
            <person name="Haridas S."/>
            <person name="Albert R."/>
            <person name="Binder M."/>
            <person name="Bloem J."/>
            <person name="Labutti K."/>
            <person name="Salamov A."/>
            <person name="Andreopoulos B."/>
            <person name="Baker S."/>
            <person name="Barry K."/>
            <person name="Bills G."/>
            <person name="Bluhm B."/>
            <person name="Cannon C."/>
            <person name="Castanera R."/>
            <person name="Culley D."/>
            <person name="Daum C."/>
            <person name="Ezra D."/>
            <person name="Gonzalez J."/>
            <person name="Henrissat B."/>
            <person name="Kuo A."/>
            <person name="Liang C."/>
            <person name="Lipzen A."/>
            <person name="Lutzoni F."/>
            <person name="Magnuson J."/>
            <person name="Mondo S."/>
            <person name="Nolan M."/>
            <person name="Ohm R."/>
            <person name="Pangilinan J."/>
            <person name="Park H.-J."/>
            <person name="Ramirez L."/>
            <person name="Alfaro M."/>
            <person name="Sun H."/>
            <person name="Tritt A."/>
            <person name="Yoshinaga Y."/>
            <person name="Zwiers L.-H."/>
            <person name="Turgeon B."/>
            <person name="Goodwin S."/>
            <person name="Spatafora J."/>
            <person name="Crous P."/>
            <person name="Grigoriev I."/>
        </authorList>
    </citation>
    <scope>NUCLEOTIDE SEQUENCE</scope>
    <source>
        <strain evidence="3">CBS 269.34</strain>
    </source>
</reference>
<evidence type="ECO:0000313" key="3">
    <source>
        <dbReference type="EMBL" id="KAF2501701.1"/>
    </source>
</evidence>
<dbReference type="SUPFAM" id="SSF51679">
    <property type="entry name" value="Bacterial luciferase-like"/>
    <property type="match status" value="1"/>
</dbReference>
<keyword evidence="4" id="KW-1185">Reference proteome</keyword>
<accession>A0A6A6RAW8</accession>
<name>A0A6A6RAW8_9PEZI</name>
<dbReference type="Gene3D" id="3.20.20.30">
    <property type="entry name" value="Luciferase-like domain"/>
    <property type="match status" value="1"/>
</dbReference>
<dbReference type="InterPro" id="IPR016215">
    <property type="entry name" value="NTA_MOA"/>
</dbReference>
<sequence length="503" mass="55520">MANQNADARGPQGKELPKKRIFINAFDMFTPSHLSFGQWRRKGDRNKDKRRDLTYWTDLAQLLERGDINTLFLADTYGQHDVYKGSAEPTVRTACQYPMGDPAAPITAMAAVTKNLGFAITTSTSYEAPFVVAKRFSTLDHLTKGRFGWNIVTSFKQSAADAEKVAHSSKSVFCGLVYACLPLLGVGLPFVEHDKRYEIADEYLRLLYKIWEGSWAEDALKEDAENEVYADFDRIRFIHHRSANFKLDAPHILDPSPQRTPFLFQAGTSASGMDFAATHAEGVFVAALSPHILAPRVANIRARAAALGRDPKSVKVFAVITPVIGRTDEEAKAKYEEALKFASVEGGLAFYSGNAGIDLSKMDLDVEITPGDVQVDSRVHSLVDSLKYHGNDIPAWTPRNIGKAVSIGGNGPVPVGSAERVADILEEWMDVADLDGFNVGHVTSPGSFEDLVDLLVPVLRERGRYAEKGESGTVRERVYGAGQARLRDDHVGSRYKYQVYVED</sequence>
<dbReference type="InterPro" id="IPR036661">
    <property type="entry name" value="Luciferase-like_sf"/>
</dbReference>
<protein>
    <submittedName>
        <fullName evidence="3">Putative dibenzothiophene desulfurization enzyme A</fullName>
    </submittedName>
</protein>
<gene>
    <name evidence="3" type="ORF">BU16DRAFT_450513</name>
</gene>
<dbReference type="PANTHER" id="PTHR30011:SF30">
    <property type="entry name" value="XENOBIOTIC COMPOUND MONOOXYGENASE, DSZA FAMILY (AFU_ORTHOLOGUE AFUA_6G01920)"/>
    <property type="match status" value="1"/>
</dbReference>
<evidence type="ECO:0000256" key="1">
    <source>
        <dbReference type="ARBA" id="ARBA00033748"/>
    </source>
</evidence>
<evidence type="ECO:0000259" key="2">
    <source>
        <dbReference type="Pfam" id="PF00296"/>
    </source>
</evidence>
<dbReference type="GO" id="GO:0016705">
    <property type="term" value="F:oxidoreductase activity, acting on paired donors, with incorporation or reduction of molecular oxygen"/>
    <property type="evidence" value="ECO:0007669"/>
    <property type="project" value="InterPro"/>
</dbReference>
<organism evidence="3 4">
    <name type="scientific">Lophium mytilinum</name>
    <dbReference type="NCBI Taxonomy" id="390894"/>
    <lineage>
        <taxon>Eukaryota</taxon>
        <taxon>Fungi</taxon>
        <taxon>Dikarya</taxon>
        <taxon>Ascomycota</taxon>
        <taxon>Pezizomycotina</taxon>
        <taxon>Dothideomycetes</taxon>
        <taxon>Pleosporomycetidae</taxon>
        <taxon>Mytilinidiales</taxon>
        <taxon>Mytilinidiaceae</taxon>
        <taxon>Lophium</taxon>
    </lineage>
</organism>
<evidence type="ECO:0000313" key="4">
    <source>
        <dbReference type="Proteomes" id="UP000799750"/>
    </source>
</evidence>
<feature type="domain" description="Luciferase-like" evidence="2">
    <location>
        <begin position="45"/>
        <end position="372"/>
    </location>
</feature>